<dbReference type="Proteomes" id="UP000252558">
    <property type="component" value="Unassembled WGS sequence"/>
</dbReference>
<gene>
    <name evidence="1" type="ORF">DU002_08895</name>
</gene>
<accession>A0A368NIW0</accession>
<dbReference type="InterPro" id="IPR004260">
    <property type="entry name" value="Pyr-dimer_DNA_glycosylase"/>
</dbReference>
<evidence type="ECO:0000313" key="2">
    <source>
        <dbReference type="Proteomes" id="UP000252558"/>
    </source>
</evidence>
<dbReference type="OrthoDB" id="9782576at2"/>
<dbReference type="EMBL" id="QPID01000004">
    <property type="protein sequence ID" value="RCU50527.1"/>
    <property type="molecule type" value="Genomic_DNA"/>
</dbReference>
<dbReference type="Pfam" id="PF03013">
    <property type="entry name" value="Pyr_excise"/>
    <property type="match status" value="1"/>
</dbReference>
<reference evidence="1 2" key="1">
    <citation type="submission" date="2018-07" db="EMBL/GenBank/DDBJ databases">
        <title>Corallincola holothuriorum sp. nov., a new facultative anaerobe isolated from sea cucumber Apostichopus japonicus.</title>
        <authorList>
            <person name="Xia H."/>
        </authorList>
    </citation>
    <scope>NUCLEOTIDE SEQUENCE [LARGE SCALE GENOMIC DNA]</scope>
    <source>
        <strain evidence="1 2">C4</strain>
    </source>
</reference>
<dbReference type="SUPFAM" id="SSF47077">
    <property type="entry name" value="T4 endonuclease V"/>
    <property type="match status" value="1"/>
</dbReference>
<comment type="caution">
    <text evidence="1">The sequence shown here is derived from an EMBL/GenBank/DDBJ whole genome shotgun (WGS) entry which is preliminary data.</text>
</comment>
<evidence type="ECO:0000313" key="1">
    <source>
        <dbReference type="EMBL" id="RCU50527.1"/>
    </source>
</evidence>
<proteinExistence type="predicted"/>
<protein>
    <submittedName>
        <fullName evidence="1">Uncharacterized protein</fullName>
    </submittedName>
</protein>
<dbReference type="RefSeq" id="WP_114338016.1">
    <property type="nucleotide sequence ID" value="NZ_QPID01000004.1"/>
</dbReference>
<sequence>MKIWDINPGYLGRQQLLTEHTELHSLAQVIESQLDGVGKMNSAVLRWAYHPAAVALRHAIVVEEMKMRDIEHKTPIAVPSTACEWPTLEGDWTAATQYAELADKGVAGRIPLPMSSVQLWEQHAYSVMARDLPLFKELQSQVESKAIAFDELADLLVETLRRPCHQHHWDKVVMGMWEPCLVASEASDYRSSFGRPDRLLRGIQYLSAQYQWPELWQATALTELACAVRVN</sequence>
<name>A0A368NIW0_9GAMM</name>
<organism evidence="1 2">
    <name type="scientific">Corallincola holothuriorum</name>
    <dbReference type="NCBI Taxonomy" id="2282215"/>
    <lineage>
        <taxon>Bacteria</taxon>
        <taxon>Pseudomonadati</taxon>
        <taxon>Pseudomonadota</taxon>
        <taxon>Gammaproteobacteria</taxon>
        <taxon>Alteromonadales</taxon>
        <taxon>Psychromonadaceae</taxon>
        <taxon>Corallincola</taxon>
    </lineage>
</organism>
<keyword evidence="2" id="KW-1185">Reference proteome</keyword>
<dbReference type="AlphaFoldDB" id="A0A368NIW0"/>